<dbReference type="OrthoDB" id="6665824at2759"/>
<dbReference type="PROSITE" id="PS51864">
    <property type="entry name" value="ASTACIN"/>
    <property type="match status" value="1"/>
</dbReference>
<dbReference type="GO" id="GO:0006508">
    <property type="term" value="P:proteolysis"/>
    <property type="evidence" value="ECO:0007669"/>
    <property type="project" value="UniProtKB-KW"/>
</dbReference>
<dbReference type="SUPFAM" id="SSF55486">
    <property type="entry name" value="Metalloproteases ('zincins'), catalytic domain"/>
    <property type="match status" value="1"/>
</dbReference>
<feature type="active site" evidence="6">
    <location>
        <position position="151"/>
    </location>
</feature>
<keyword evidence="10" id="KW-1185">Reference proteome</keyword>
<feature type="binding site" evidence="6">
    <location>
        <position position="160"/>
    </location>
    <ligand>
        <name>Zn(2+)</name>
        <dbReference type="ChEBI" id="CHEBI:29105"/>
        <note>catalytic</note>
    </ligand>
</feature>
<dbReference type="AlphaFoldDB" id="A0A9N9XIB3"/>
<gene>
    <name evidence="9" type="ORF">DIABBA_LOCUS10487</name>
</gene>
<dbReference type="Gene3D" id="3.40.390.10">
    <property type="entry name" value="Collagenase (Catalytic Domain)"/>
    <property type="match status" value="1"/>
</dbReference>
<comment type="caution">
    <text evidence="6">Lacks conserved residue(s) required for the propagation of feature annotation.</text>
</comment>
<dbReference type="Pfam" id="PF01400">
    <property type="entry name" value="Astacin"/>
    <property type="match status" value="1"/>
</dbReference>
<reference evidence="9" key="1">
    <citation type="submission" date="2022-01" db="EMBL/GenBank/DDBJ databases">
        <authorList>
            <person name="King R."/>
        </authorList>
    </citation>
    <scope>NUCLEOTIDE SEQUENCE</scope>
</reference>
<dbReference type="InterPro" id="IPR006026">
    <property type="entry name" value="Peptidase_Metallo"/>
</dbReference>
<dbReference type="PANTHER" id="PTHR10127:SF780">
    <property type="entry name" value="METALLOENDOPEPTIDASE"/>
    <property type="match status" value="1"/>
</dbReference>
<dbReference type="EMBL" id="OU898282">
    <property type="protein sequence ID" value="CAG9837516.1"/>
    <property type="molecule type" value="Genomic_DNA"/>
</dbReference>
<accession>A0A9N9XIB3</accession>
<dbReference type="GO" id="GO:0004222">
    <property type="term" value="F:metalloendopeptidase activity"/>
    <property type="evidence" value="ECO:0007669"/>
    <property type="project" value="UniProtKB-UniRule"/>
</dbReference>
<dbReference type="PRINTS" id="PR00480">
    <property type="entry name" value="ASTACIN"/>
</dbReference>
<feature type="binding site" evidence="6">
    <location>
        <position position="150"/>
    </location>
    <ligand>
        <name>Zn(2+)</name>
        <dbReference type="ChEBI" id="CHEBI:29105"/>
        <note>catalytic</note>
    </ligand>
</feature>
<dbReference type="InterPro" id="IPR001506">
    <property type="entry name" value="Peptidase_M12A"/>
</dbReference>
<dbReference type="InterPro" id="IPR024079">
    <property type="entry name" value="MetalloPept_cat_dom_sf"/>
</dbReference>
<keyword evidence="2 6" id="KW-0479">Metal-binding</keyword>
<feature type="domain" description="Peptidase M12A" evidence="8">
    <location>
        <begin position="52"/>
        <end position="275"/>
    </location>
</feature>
<evidence type="ECO:0000256" key="3">
    <source>
        <dbReference type="ARBA" id="ARBA00022801"/>
    </source>
</evidence>
<dbReference type="EC" id="3.4.24.-" evidence="7"/>
<feature type="chain" id="PRO_5040530084" description="Metalloendopeptidase" evidence="7">
    <location>
        <begin position="18"/>
        <end position="275"/>
    </location>
</feature>
<evidence type="ECO:0000256" key="2">
    <source>
        <dbReference type="ARBA" id="ARBA00022723"/>
    </source>
</evidence>
<evidence type="ECO:0000256" key="4">
    <source>
        <dbReference type="ARBA" id="ARBA00022833"/>
    </source>
</evidence>
<dbReference type="CDD" id="cd04280">
    <property type="entry name" value="ZnMc_astacin_like"/>
    <property type="match status" value="1"/>
</dbReference>
<keyword evidence="7" id="KW-0732">Signal</keyword>
<keyword evidence="5 6" id="KW-0482">Metalloprotease</keyword>
<evidence type="ECO:0000256" key="6">
    <source>
        <dbReference type="PROSITE-ProRule" id="PRU01211"/>
    </source>
</evidence>
<dbReference type="GO" id="GO:0008270">
    <property type="term" value="F:zinc ion binding"/>
    <property type="evidence" value="ECO:0007669"/>
    <property type="project" value="UniProtKB-UniRule"/>
</dbReference>
<evidence type="ECO:0000313" key="10">
    <source>
        <dbReference type="Proteomes" id="UP001153709"/>
    </source>
</evidence>
<evidence type="ECO:0000256" key="5">
    <source>
        <dbReference type="ARBA" id="ARBA00023049"/>
    </source>
</evidence>
<dbReference type="Proteomes" id="UP001153709">
    <property type="component" value="Chromosome 7"/>
</dbReference>
<name>A0A9N9XIB3_DIABA</name>
<feature type="signal peptide" evidence="7">
    <location>
        <begin position="1"/>
        <end position="17"/>
    </location>
</feature>
<evidence type="ECO:0000259" key="8">
    <source>
        <dbReference type="PROSITE" id="PS51864"/>
    </source>
</evidence>
<comment type="cofactor">
    <cofactor evidence="6 7">
        <name>Zn(2+)</name>
        <dbReference type="ChEBI" id="CHEBI:29105"/>
    </cofactor>
    <text evidence="6 7">Binds 1 zinc ion per subunit.</text>
</comment>
<protein>
    <recommendedName>
        <fullName evidence="7">Metalloendopeptidase</fullName>
        <ecNumber evidence="7">3.4.24.-</ecNumber>
    </recommendedName>
</protein>
<keyword evidence="1 6" id="KW-0645">Protease</keyword>
<dbReference type="InterPro" id="IPR034035">
    <property type="entry name" value="Astacin-like_dom"/>
</dbReference>
<evidence type="ECO:0000256" key="7">
    <source>
        <dbReference type="RuleBase" id="RU361183"/>
    </source>
</evidence>
<dbReference type="PANTHER" id="PTHR10127">
    <property type="entry name" value="DISCOIDIN, CUB, EGF, LAMININ , AND ZINC METALLOPROTEASE DOMAIN CONTAINING"/>
    <property type="match status" value="1"/>
</dbReference>
<proteinExistence type="predicted"/>
<organism evidence="9 10">
    <name type="scientific">Diabrotica balteata</name>
    <name type="common">Banded cucumber beetle</name>
    <dbReference type="NCBI Taxonomy" id="107213"/>
    <lineage>
        <taxon>Eukaryota</taxon>
        <taxon>Metazoa</taxon>
        <taxon>Ecdysozoa</taxon>
        <taxon>Arthropoda</taxon>
        <taxon>Hexapoda</taxon>
        <taxon>Insecta</taxon>
        <taxon>Pterygota</taxon>
        <taxon>Neoptera</taxon>
        <taxon>Endopterygota</taxon>
        <taxon>Coleoptera</taxon>
        <taxon>Polyphaga</taxon>
        <taxon>Cucujiformia</taxon>
        <taxon>Chrysomeloidea</taxon>
        <taxon>Chrysomelidae</taxon>
        <taxon>Galerucinae</taxon>
        <taxon>Diabroticina</taxon>
        <taxon>Diabroticites</taxon>
        <taxon>Diabrotica</taxon>
    </lineage>
</organism>
<evidence type="ECO:0000256" key="1">
    <source>
        <dbReference type="ARBA" id="ARBA00022670"/>
    </source>
</evidence>
<keyword evidence="4 6" id="KW-0862">Zinc</keyword>
<feature type="binding site" evidence="6">
    <location>
        <position position="154"/>
    </location>
    <ligand>
        <name>Zn(2+)</name>
        <dbReference type="ChEBI" id="CHEBI:29105"/>
        <note>catalytic</note>
    </ligand>
</feature>
<dbReference type="SMART" id="SM00235">
    <property type="entry name" value="ZnMc"/>
    <property type="match status" value="1"/>
</dbReference>
<sequence>MYNILPLVILCVSSVNGVLLNNSEIHIFKGKIHPITYEEFENQYEGKAKLNHKLRNDSLESALLWDNGIVPYEITADFTKKEHTILQQVMDLYRQYTCINFLPRTTEVIYVKIDNIYSSCYSNVGKDPDGGINLLNFGSHCFHKIGYIIHELMHTVGFNHEHNRYDRDDYVTINWSMIKSSRISYFKTTDSVTYDLPYDYDSVMHYDPYAFSIFGRKSGEAGMTIIPKDMKNLYRLGQSRVKYAAASGLDDSGNNALCMYAIDSGVILHIPDDVI</sequence>
<evidence type="ECO:0000313" key="9">
    <source>
        <dbReference type="EMBL" id="CAG9837516.1"/>
    </source>
</evidence>
<keyword evidence="3 6" id="KW-0378">Hydrolase</keyword>